<proteinExistence type="predicted"/>
<dbReference type="AlphaFoldDB" id="A0AAW0LFK1"/>
<gene>
    <name evidence="1" type="ORF">CFP56_002400</name>
</gene>
<comment type="caution">
    <text evidence="1">The sequence shown here is derived from an EMBL/GenBank/DDBJ whole genome shotgun (WGS) entry which is preliminary data.</text>
</comment>
<name>A0AAW0LFK1_QUESU</name>
<dbReference type="Proteomes" id="UP000237347">
    <property type="component" value="Unassembled WGS sequence"/>
</dbReference>
<dbReference type="EMBL" id="PKMF04000109">
    <property type="protein sequence ID" value="KAK7849724.1"/>
    <property type="molecule type" value="Genomic_DNA"/>
</dbReference>
<evidence type="ECO:0000313" key="1">
    <source>
        <dbReference type="EMBL" id="KAK7849724.1"/>
    </source>
</evidence>
<sequence>MNFGQIYTNLLLKMFERLRLKGISTLSGQHWKLSLQNPPGFSELDGLLSRFSLCFPALVWLGLEGSLRGHCLGIT</sequence>
<reference evidence="1 2" key="1">
    <citation type="journal article" date="2018" name="Sci. Data">
        <title>The draft genome sequence of cork oak.</title>
        <authorList>
            <person name="Ramos A.M."/>
            <person name="Usie A."/>
            <person name="Barbosa P."/>
            <person name="Barros P.M."/>
            <person name="Capote T."/>
            <person name="Chaves I."/>
            <person name="Simoes F."/>
            <person name="Abreu I."/>
            <person name="Carrasquinho I."/>
            <person name="Faro C."/>
            <person name="Guimaraes J.B."/>
            <person name="Mendonca D."/>
            <person name="Nobrega F."/>
            <person name="Rodrigues L."/>
            <person name="Saibo N.J.M."/>
            <person name="Varela M.C."/>
            <person name="Egas C."/>
            <person name="Matos J."/>
            <person name="Miguel C.M."/>
            <person name="Oliveira M.M."/>
            <person name="Ricardo C.P."/>
            <person name="Goncalves S."/>
        </authorList>
    </citation>
    <scope>NUCLEOTIDE SEQUENCE [LARGE SCALE GENOMIC DNA]</scope>
    <source>
        <strain evidence="2">cv. HL8</strain>
    </source>
</reference>
<keyword evidence="2" id="KW-1185">Reference proteome</keyword>
<accession>A0AAW0LFK1</accession>
<protein>
    <submittedName>
        <fullName evidence="1">Uncharacterized protein</fullName>
    </submittedName>
</protein>
<evidence type="ECO:0000313" key="2">
    <source>
        <dbReference type="Proteomes" id="UP000237347"/>
    </source>
</evidence>
<organism evidence="1 2">
    <name type="scientific">Quercus suber</name>
    <name type="common">Cork oak</name>
    <dbReference type="NCBI Taxonomy" id="58331"/>
    <lineage>
        <taxon>Eukaryota</taxon>
        <taxon>Viridiplantae</taxon>
        <taxon>Streptophyta</taxon>
        <taxon>Embryophyta</taxon>
        <taxon>Tracheophyta</taxon>
        <taxon>Spermatophyta</taxon>
        <taxon>Magnoliopsida</taxon>
        <taxon>eudicotyledons</taxon>
        <taxon>Gunneridae</taxon>
        <taxon>Pentapetalae</taxon>
        <taxon>rosids</taxon>
        <taxon>fabids</taxon>
        <taxon>Fagales</taxon>
        <taxon>Fagaceae</taxon>
        <taxon>Quercus</taxon>
    </lineage>
</organism>